<organism evidence="1 2">
    <name type="scientific">Sphenostylis stenocarpa</name>
    <dbReference type="NCBI Taxonomy" id="92480"/>
    <lineage>
        <taxon>Eukaryota</taxon>
        <taxon>Viridiplantae</taxon>
        <taxon>Streptophyta</taxon>
        <taxon>Embryophyta</taxon>
        <taxon>Tracheophyta</taxon>
        <taxon>Spermatophyta</taxon>
        <taxon>Magnoliopsida</taxon>
        <taxon>eudicotyledons</taxon>
        <taxon>Gunneridae</taxon>
        <taxon>Pentapetalae</taxon>
        <taxon>rosids</taxon>
        <taxon>fabids</taxon>
        <taxon>Fabales</taxon>
        <taxon>Fabaceae</taxon>
        <taxon>Papilionoideae</taxon>
        <taxon>50 kb inversion clade</taxon>
        <taxon>NPAAA clade</taxon>
        <taxon>indigoferoid/millettioid clade</taxon>
        <taxon>Phaseoleae</taxon>
        <taxon>Sphenostylis</taxon>
    </lineage>
</organism>
<keyword evidence="2" id="KW-1185">Reference proteome</keyword>
<name>A0AA86S8Q5_9FABA</name>
<dbReference type="Proteomes" id="UP001189624">
    <property type="component" value="Chromosome 3"/>
</dbReference>
<dbReference type="AlphaFoldDB" id="A0AA86S8Q5"/>
<evidence type="ECO:0000313" key="1">
    <source>
        <dbReference type="EMBL" id="CAJ1938392.1"/>
    </source>
</evidence>
<gene>
    <name evidence="1" type="ORF">AYBTSS11_LOCUS8551</name>
</gene>
<accession>A0AA86S8Q5</accession>
<dbReference type="Gramene" id="rna-AYBTSS11_LOCUS8551">
    <property type="protein sequence ID" value="CAJ1938392.1"/>
    <property type="gene ID" value="gene-AYBTSS11_LOCUS8551"/>
</dbReference>
<protein>
    <submittedName>
        <fullName evidence="1">Uncharacterized protein</fullName>
    </submittedName>
</protein>
<proteinExistence type="predicted"/>
<evidence type="ECO:0000313" key="2">
    <source>
        <dbReference type="Proteomes" id="UP001189624"/>
    </source>
</evidence>
<sequence length="102" mass="11469">MDLDDLPAPSDNDSAITFNKDLPKGGSDHNKALYISVMACGKPYKVNCLRLEASDFTPSDLIVRAYENTKREVLGIMERMAVDALPVIVLLFDQYRWLLSFT</sequence>
<dbReference type="EMBL" id="OY731400">
    <property type="protein sequence ID" value="CAJ1938392.1"/>
    <property type="molecule type" value="Genomic_DNA"/>
</dbReference>
<reference evidence="1" key="1">
    <citation type="submission" date="2023-10" db="EMBL/GenBank/DDBJ databases">
        <authorList>
            <person name="Domelevo Entfellner J.-B."/>
        </authorList>
    </citation>
    <scope>NUCLEOTIDE SEQUENCE</scope>
</reference>